<protein>
    <recommendedName>
        <fullName evidence="5">Collagen-like protein</fullName>
    </recommendedName>
</protein>
<dbReference type="Proteomes" id="UP001319180">
    <property type="component" value="Unassembled WGS sequence"/>
</dbReference>
<feature type="compositionally biased region" description="Basic and acidic residues" evidence="1">
    <location>
        <begin position="38"/>
        <end position="48"/>
    </location>
</feature>
<organism evidence="3 4">
    <name type="scientific">Dawidia soli</name>
    <dbReference type="NCBI Taxonomy" id="2782352"/>
    <lineage>
        <taxon>Bacteria</taxon>
        <taxon>Pseudomonadati</taxon>
        <taxon>Bacteroidota</taxon>
        <taxon>Cytophagia</taxon>
        <taxon>Cytophagales</taxon>
        <taxon>Chryseotaleaceae</taxon>
        <taxon>Dawidia</taxon>
    </lineage>
</organism>
<feature type="chain" id="PRO_5042938093" description="Collagen-like protein" evidence="2">
    <location>
        <begin position="22"/>
        <end position="228"/>
    </location>
</feature>
<dbReference type="PROSITE" id="PS51257">
    <property type="entry name" value="PROKAR_LIPOPROTEIN"/>
    <property type="match status" value="1"/>
</dbReference>
<evidence type="ECO:0000313" key="4">
    <source>
        <dbReference type="Proteomes" id="UP001319180"/>
    </source>
</evidence>
<dbReference type="RefSeq" id="WP_254089986.1">
    <property type="nucleotide sequence ID" value="NZ_JAHESC010000010.1"/>
</dbReference>
<dbReference type="AlphaFoldDB" id="A0AAP2GD10"/>
<sequence>MKKVLKFGLMLSIAFSGMMFTGCEGEEGDPGATGAAGEKGDKGDKGDDGVGLEDELKYGSITVTYTGTRPDEVAFTKTITYKFAPIGANDLIEYSGSGINEETGADQYRVMRFLGSVDDVYQENYINLRLNRAVGEGDAIVYSFNDFEVYSNITTDDFKYFIINGEFNSYASEAGVTGFSYDPATGALKFASEFTVPGENNDTGFDLNVSTTVDAKVFQNIGQSGGEE</sequence>
<name>A0AAP2GD10_9BACT</name>
<gene>
    <name evidence="3" type="ORF">KK078_09300</name>
</gene>
<evidence type="ECO:0000256" key="2">
    <source>
        <dbReference type="SAM" id="SignalP"/>
    </source>
</evidence>
<keyword evidence="4" id="KW-1185">Reference proteome</keyword>
<accession>A0AAP2GD10</accession>
<keyword evidence="2" id="KW-0732">Signal</keyword>
<dbReference type="EMBL" id="JAHESC010000010">
    <property type="protein sequence ID" value="MBT1686752.1"/>
    <property type="molecule type" value="Genomic_DNA"/>
</dbReference>
<evidence type="ECO:0000313" key="3">
    <source>
        <dbReference type="EMBL" id="MBT1686752.1"/>
    </source>
</evidence>
<reference evidence="3 4" key="1">
    <citation type="submission" date="2021-05" db="EMBL/GenBank/DDBJ databases">
        <title>A Polyphasic approach of four new species of the genus Ohtaekwangia: Ohtaekwangia histidinii sp. nov., Ohtaekwangia cretensis sp. nov., Ohtaekwangia indiensis sp. nov., Ohtaekwangia reichenbachii sp. nov. from diverse environment.</title>
        <authorList>
            <person name="Octaviana S."/>
        </authorList>
    </citation>
    <scope>NUCLEOTIDE SEQUENCE [LARGE SCALE GENOMIC DNA]</scope>
    <source>
        <strain evidence="3 4">PWU37</strain>
    </source>
</reference>
<feature type="region of interest" description="Disordered" evidence="1">
    <location>
        <begin position="26"/>
        <end position="51"/>
    </location>
</feature>
<evidence type="ECO:0008006" key="5">
    <source>
        <dbReference type="Google" id="ProtNLM"/>
    </source>
</evidence>
<proteinExistence type="predicted"/>
<evidence type="ECO:0000256" key="1">
    <source>
        <dbReference type="SAM" id="MobiDB-lite"/>
    </source>
</evidence>
<feature type="signal peptide" evidence="2">
    <location>
        <begin position="1"/>
        <end position="21"/>
    </location>
</feature>
<comment type="caution">
    <text evidence="3">The sequence shown here is derived from an EMBL/GenBank/DDBJ whole genome shotgun (WGS) entry which is preliminary data.</text>
</comment>